<name>D7BBN3_ALLS1</name>
<sequence length="90" mass="10620">MDVVNNWQALERLSRDHIDTLLAETYFRGVSREAYFRGLSREASRGVSRVAEQNQHLLRLSLRRRIARWLKEWAEKLESDPSWEGKASYG</sequence>
<dbReference type="RefSeq" id="WP_013159035.1">
    <property type="nucleotide sequence ID" value="NC_014212.1"/>
</dbReference>
<dbReference type="EMBL" id="CP002042">
    <property type="protein sequence ID" value="ADH64495.1"/>
    <property type="molecule type" value="Genomic_DNA"/>
</dbReference>
<organism evidence="1 2">
    <name type="scientific">Allomeiothermus silvanus (strain ATCC 700542 / DSM 9946 / NBRC 106475 / NCIMB 13440 / VI-R2)</name>
    <name type="common">Thermus silvanus</name>
    <dbReference type="NCBI Taxonomy" id="526227"/>
    <lineage>
        <taxon>Bacteria</taxon>
        <taxon>Thermotogati</taxon>
        <taxon>Deinococcota</taxon>
        <taxon>Deinococci</taxon>
        <taxon>Thermales</taxon>
        <taxon>Thermaceae</taxon>
        <taxon>Allomeiothermus</taxon>
    </lineage>
</organism>
<dbReference type="Proteomes" id="UP000001916">
    <property type="component" value="Chromosome"/>
</dbReference>
<dbReference type="KEGG" id="msv:Mesil_2646"/>
<proteinExistence type="predicted"/>
<keyword evidence="2" id="KW-1185">Reference proteome</keyword>
<gene>
    <name evidence="1" type="ordered locus">Mesil_2646</name>
</gene>
<dbReference type="STRING" id="526227.Mesil_2646"/>
<evidence type="ECO:0000313" key="1">
    <source>
        <dbReference type="EMBL" id="ADH64495.1"/>
    </source>
</evidence>
<reference evidence="1 2" key="1">
    <citation type="journal article" date="2010" name="Stand. Genomic Sci.">
        <title>Complete genome sequence of Meiothermus silvanus type strain (VI-R2).</title>
        <authorList>
            <person name="Sikorski J."/>
            <person name="Tindall B.J."/>
            <person name="Lowry S."/>
            <person name="Lucas S."/>
            <person name="Nolan M."/>
            <person name="Copeland A."/>
            <person name="Glavina Del Rio T."/>
            <person name="Tice H."/>
            <person name="Cheng J.F."/>
            <person name="Han C."/>
            <person name="Pitluck S."/>
            <person name="Liolios K."/>
            <person name="Ivanova N."/>
            <person name="Mavromatis K."/>
            <person name="Mikhailova N."/>
            <person name="Pati A."/>
            <person name="Goodwin L."/>
            <person name="Chen A."/>
            <person name="Palaniappan K."/>
            <person name="Land M."/>
            <person name="Hauser L."/>
            <person name="Chang Y.J."/>
            <person name="Jeffries C.D."/>
            <person name="Rohde M."/>
            <person name="Goker M."/>
            <person name="Woyke T."/>
            <person name="Bristow J."/>
            <person name="Eisen J.A."/>
            <person name="Markowitz V."/>
            <person name="Hugenholtz P."/>
            <person name="Kyrpides N.C."/>
            <person name="Klenk H.P."/>
            <person name="Lapidus A."/>
        </authorList>
    </citation>
    <scope>NUCLEOTIDE SEQUENCE [LARGE SCALE GENOMIC DNA]</scope>
    <source>
        <strain evidence="2">ATCC 700542 / DSM 9946 / VI-R2</strain>
    </source>
</reference>
<protein>
    <submittedName>
        <fullName evidence="1">Uncharacterized protein</fullName>
    </submittedName>
</protein>
<dbReference type="AlphaFoldDB" id="D7BBN3"/>
<dbReference type="OrthoDB" id="9967314at2"/>
<dbReference type="HOGENOM" id="CLU_2437380_0_0_0"/>
<accession>D7BBN3</accession>
<evidence type="ECO:0000313" key="2">
    <source>
        <dbReference type="Proteomes" id="UP000001916"/>
    </source>
</evidence>